<sequence length="172" mass="17867">MTRIPSVTDQQASPQTQAVFAEVKNLFGMVPNLIRTLAQSPAALDAYLKFSGALSQGALAPADRERIALGVAQANRCAYCLSAHSLIAKGAGLSPESIAAARQGEGNAVAVFARQVTEKRGAISHEDLQAARAAGLGDAQLVEIVAGVALNVLTNYINNVAQTEIDFPVVAL</sequence>
<dbReference type="NCBIfam" id="TIGR00778">
    <property type="entry name" value="ahpD_dom"/>
    <property type="match status" value="1"/>
</dbReference>
<dbReference type="PANTHER" id="PTHR35446:SF3">
    <property type="entry name" value="CMD DOMAIN-CONTAINING PROTEIN"/>
    <property type="match status" value="1"/>
</dbReference>
<keyword evidence="3" id="KW-1185">Reference proteome</keyword>
<proteinExistence type="predicted"/>
<dbReference type="InterPro" id="IPR004675">
    <property type="entry name" value="AhpD_core"/>
</dbReference>
<protein>
    <submittedName>
        <fullName evidence="2">Alkylhydroperoxidase</fullName>
    </submittedName>
</protein>
<evidence type="ECO:0000313" key="3">
    <source>
        <dbReference type="Proteomes" id="UP000236416"/>
    </source>
</evidence>
<keyword evidence="2" id="KW-0575">Peroxidase</keyword>
<dbReference type="Gene3D" id="1.20.1290.10">
    <property type="entry name" value="AhpD-like"/>
    <property type="match status" value="1"/>
</dbReference>
<reference evidence="2 3" key="1">
    <citation type="submission" date="2018-01" db="EMBL/GenBank/DDBJ databases">
        <title>Genomic Sequence of Chromobacterium MWU13-2610 from wild cranberry bogs within the Cape Cod National Seashore.</title>
        <authorList>
            <person name="O'Hara-Hanley K."/>
            <person name="Soby S."/>
            <person name="Harrison A."/>
        </authorList>
    </citation>
    <scope>NUCLEOTIDE SEQUENCE [LARGE SCALE GENOMIC DNA]</scope>
    <source>
        <strain evidence="2 3">MWU13-2610</strain>
    </source>
</reference>
<comment type="caution">
    <text evidence="2">The sequence shown here is derived from an EMBL/GenBank/DDBJ whole genome shotgun (WGS) entry which is preliminary data.</text>
</comment>
<dbReference type="GO" id="GO:0051920">
    <property type="term" value="F:peroxiredoxin activity"/>
    <property type="evidence" value="ECO:0007669"/>
    <property type="project" value="InterPro"/>
</dbReference>
<accession>A0A2K4MN73</accession>
<feature type="domain" description="Carboxymuconolactone decarboxylase-like" evidence="1">
    <location>
        <begin position="41"/>
        <end position="102"/>
    </location>
</feature>
<dbReference type="AlphaFoldDB" id="A0A2K4MN73"/>
<dbReference type="InterPro" id="IPR029032">
    <property type="entry name" value="AhpD-like"/>
</dbReference>
<dbReference type="PANTHER" id="PTHR35446">
    <property type="entry name" value="SI:CH211-175M2.5"/>
    <property type="match status" value="1"/>
</dbReference>
<name>A0A2K4MN73_9NEIS</name>
<keyword evidence="2" id="KW-0560">Oxidoreductase</keyword>
<dbReference type="Proteomes" id="UP000236416">
    <property type="component" value="Unassembled WGS sequence"/>
</dbReference>
<dbReference type="Pfam" id="PF02627">
    <property type="entry name" value="CMD"/>
    <property type="match status" value="1"/>
</dbReference>
<evidence type="ECO:0000259" key="1">
    <source>
        <dbReference type="Pfam" id="PF02627"/>
    </source>
</evidence>
<dbReference type="RefSeq" id="WP_103320161.1">
    <property type="nucleotide sequence ID" value="NZ_PPTF01000052.1"/>
</dbReference>
<organism evidence="2 3">
    <name type="scientific">Chromobacterium sinusclupearum</name>
    <dbReference type="NCBI Taxonomy" id="2077146"/>
    <lineage>
        <taxon>Bacteria</taxon>
        <taxon>Pseudomonadati</taxon>
        <taxon>Pseudomonadota</taxon>
        <taxon>Betaproteobacteria</taxon>
        <taxon>Neisseriales</taxon>
        <taxon>Chromobacteriaceae</taxon>
        <taxon>Chromobacterium</taxon>
    </lineage>
</organism>
<gene>
    <name evidence="2" type="ORF">C2134_11460</name>
</gene>
<dbReference type="EMBL" id="PPTF01000052">
    <property type="protein sequence ID" value="POA98513.1"/>
    <property type="molecule type" value="Genomic_DNA"/>
</dbReference>
<evidence type="ECO:0000313" key="2">
    <source>
        <dbReference type="EMBL" id="POA98513.1"/>
    </source>
</evidence>
<dbReference type="InterPro" id="IPR003779">
    <property type="entry name" value="CMD-like"/>
</dbReference>
<dbReference type="SUPFAM" id="SSF69118">
    <property type="entry name" value="AhpD-like"/>
    <property type="match status" value="1"/>
</dbReference>